<dbReference type="EMBL" id="QLLG01000387">
    <property type="protein sequence ID" value="RMX63577.1"/>
    <property type="molecule type" value="Genomic_DNA"/>
</dbReference>
<evidence type="ECO:0000313" key="4">
    <source>
        <dbReference type="Proteomes" id="UP000286097"/>
    </source>
</evidence>
<dbReference type="Proteomes" id="UP000286097">
    <property type="component" value="Unassembled WGS sequence"/>
</dbReference>
<dbReference type="Proteomes" id="UP000282087">
    <property type="component" value="Unassembled WGS sequence"/>
</dbReference>
<proteinExistence type="predicted"/>
<dbReference type="EMBL" id="QKXF01000369">
    <property type="protein sequence ID" value="RQM12028.1"/>
    <property type="molecule type" value="Genomic_DNA"/>
</dbReference>
<keyword evidence="3" id="KW-1185">Reference proteome</keyword>
<evidence type="ECO:0000313" key="3">
    <source>
        <dbReference type="Proteomes" id="UP000282087"/>
    </source>
</evidence>
<evidence type="ECO:0000313" key="2">
    <source>
        <dbReference type="EMBL" id="RQM12028.1"/>
    </source>
</evidence>
<gene>
    <name evidence="2" type="ORF">DD237_006948</name>
    <name evidence="1" type="ORF">DD238_006573</name>
</gene>
<dbReference type="AlphaFoldDB" id="A0A3M6VAY9"/>
<name>A0A3M6VAY9_9STRA</name>
<comment type="caution">
    <text evidence="1">The sequence shown here is derived from an EMBL/GenBank/DDBJ whole genome shotgun (WGS) entry which is preliminary data.</text>
</comment>
<accession>A0A3M6VAY9</accession>
<organism evidence="1 3">
    <name type="scientific">Peronospora effusa</name>
    <dbReference type="NCBI Taxonomy" id="542832"/>
    <lineage>
        <taxon>Eukaryota</taxon>
        <taxon>Sar</taxon>
        <taxon>Stramenopiles</taxon>
        <taxon>Oomycota</taxon>
        <taxon>Peronosporomycetes</taxon>
        <taxon>Peronosporales</taxon>
        <taxon>Peronosporaceae</taxon>
        <taxon>Peronospora</taxon>
    </lineage>
</organism>
<protein>
    <submittedName>
        <fullName evidence="1">Uncharacterized protein</fullName>
    </submittedName>
</protein>
<sequence length="79" mass="9063">MLQRHVSCKTCEYIPEATSMTAGTDVGLAITSTGQKERLQTRECEATLNYLKHIMELNEWRAQVGKAFVICHYERRSQT</sequence>
<reference evidence="3 4" key="1">
    <citation type="submission" date="2018-06" db="EMBL/GenBank/DDBJ databases">
        <title>Comparative genomics of downy mildews reveals potential adaptations to biotrophy.</title>
        <authorList>
            <person name="Fletcher K."/>
            <person name="Klosterman S.J."/>
            <person name="Derevnina L."/>
            <person name="Martin F."/>
            <person name="Koike S."/>
            <person name="Reyes Chin-Wo S."/>
            <person name="Mou B."/>
            <person name="Michelmore R."/>
        </authorList>
    </citation>
    <scope>NUCLEOTIDE SEQUENCE [LARGE SCALE GENOMIC DNA]</scope>
    <source>
        <strain evidence="2 4">R13</strain>
        <strain evidence="1 3">R14</strain>
    </source>
</reference>
<dbReference type="VEuPathDB" id="FungiDB:DD237_006948"/>
<evidence type="ECO:0000313" key="1">
    <source>
        <dbReference type="EMBL" id="RMX63577.1"/>
    </source>
</evidence>